<evidence type="ECO:0000313" key="3">
    <source>
        <dbReference type="EMBL" id="VEL35455.1"/>
    </source>
</evidence>
<reference evidence="3" key="1">
    <citation type="submission" date="2018-11" db="EMBL/GenBank/DDBJ databases">
        <authorList>
            <consortium name="Pathogen Informatics"/>
        </authorList>
    </citation>
    <scope>NUCLEOTIDE SEQUENCE</scope>
</reference>
<sequence length="168" mass="19169">MKDESSARIQRGRRAVRQGADRTNLQLQLHNDSLRWSRIKNSTSTRLYSNEMKAVALVESGGNWLRRQGRRRQLRACVHVALFVLIVHCCHYGHVVRRCSPTLEGIPRQVDRPHQDPPCRRLRLSLFFPLLPRDTPTHRPSDPPTHQPGSQASGLQPAVSKSDESTRS</sequence>
<dbReference type="EMBL" id="CAAALY010249878">
    <property type="protein sequence ID" value="VEL35455.1"/>
    <property type="molecule type" value="Genomic_DNA"/>
</dbReference>
<evidence type="ECO:0000313" key="4">
    <source>
        <dbReference type="Proteomes" id="UP000784294"/>
    </source>
</evidence>
<keyword evidence="2" id="KW-1133">Transmembrane helix</keyword>
<evidence type="ECO:0000256" key="1">
    <source>
        <dbReference type="SAM" id="MobiDB-lite"/>
    </source>
</evidence>
<gene>
    <name evidence="3" type="ORF">PXEA_LOCUS28895</name>
</gene>
<keyword evidence="2" id="KW-0472">Membrane</keyword>
<dbReference type="Proteomes" id="UP000784294">
    <property type="component" value="Unassembled WGS sequence"/>
</dbReference>
<feature type="transmembrane region" description="Helical" evidence="2">
    <location>
        <begin position="76"/>
        <end position="94"/>
    </location>
</feature>
<dbReference type="AlphaFoldDB" id="A0A448XFD3"/>
<feature type="region of interest" description="Disordered" evidence="1">
    <location>
        <begin position="133"/>
        <end position="168"/>
    </location>
</feature>
<comment type="caution">
    <text evidence="3">The sequence shown here is derived from an EMBL/GenBank/DDBJ whole genome shotgun (WGS) entry which is preliminary data.</text>
</comment>
<evidence type="ECO:0000256" key="2">
    <source>
        <dbReference type="SAM" id="Phobius"/>
    </source>
</evidence>
<keyword evidence="4" id="KW-1185">Reference proteome</keyword>
<accession>A0A448XFD3</accession>
<keyword evidence="2" id="KW-0812">Transmembrane</keyword>
<organism evidence="3 4">
    <name type="scientific">Protopolystoma xenopodis</name>
    <dbReference type="NCBI Taxonomy" id="117903"/>
    <lineage>
        <taxon>Eukaryota</taxon>
        <taxon>Metazoa</taxon>
        <taxon>Spiralia</taxon>
        <taxon>Lophotrochozoa</taxon>
        <taxon>Platyhelminthes</taxon>
        <taxon>Monogenea</taxon>
        <taxon>Polyopisthocotylea</taxon>
        <taxon>Polystomatidea</taxon>
        <taxon>Polystomatidae</taxon>
        <taxon>Protopolystoma</taxon>
    </lineage>
</organism>
<name>A0A448XFD3_9PLAT</name>
<proteinExistence type="predicted"/>
<protein>
    <submittedName>
        <fullName evidence="3">Uncharacterized protein</fullName>
    </submittedName>
</protein>